<dbReference type="Proteomes" id="UP001206925">
    <property type="component" value="Unassembled WGS sequence"/>
</dbReference>
<gene>
    <name evidence="1" type="ORF">M8C21_002393</name>
</gene>
<comment type="caution">
    <text evidence="1">The sequence shown here is derived from an EMBL/GenBank/DDBJ whole genome shotgun (WGS) entry which is preliminary data.</text>
</comment>
<keyword evidence="2" id="KW-1185">Reference proteome</keyword>
<proteinExistence type="predicted"/>
<dbReference type="EMBL" id="JAMZMK010007346">
    <property type="protein sequence ID" value="KAI7745158.1"/>
    <property type="molecule type" value="Genomic_DNA"/>
</dbReference>
<accession>A0AAD5CN79</accession>
<protein>
    <submittedName>
        <fullName evidence="1">Uncharacterized protein</fullName>
    </submittedName>
</protein>
<organism evidence="1 2">
    <name type="scientific">Ambrosia artemisiifolia</name>
    <name type="common">Common ragweed</name>
    <dbReference type="NCBI Taxonomy" id="4212"/>
    <lineage>
        <taxon>Eukaryota</taxon>
        <taxon>Viridiplantae</taxon>
        <taxon>Streptophyta</taxon>
        <taxon>Embryophyta</taxon>
        <taxon>Tracheophyta</taxon>
        <taxon>Spermatophyta</taxon>
        <taxon>Magnoliopsida</taxon>
        <taxon>eudicotyledons</taxon>
        <taxon>Gunneridae</taxon>
        <taxon>Pentapetalae</taxon>
        <taxon>asterids</taxon>
        <taxon>campanulids</taxon>
        <taxon>Asterales</taxon>
        <taxon>Asteraceae</taxon>
        <taxon>Asteroideae</taxon>
        <taxon>Heliantheae alliance</taxon>
        <taxon>Heliantheae</taxon>
        <taxon>Ambrosia</taxon>
    </lineage>
</organism>
<reference evidence="1" key="1">
    <citation type="submission" date="2022-06" db="EMBL/GenBank/DDBJ databases">
        <title>Uncovering the hologenomic basis of an extraordinary plant invasion.</title>
        <authorList>
            <person name="Bieker V.C."/>
            <person name="Martin M.D."/>
            <person name="Gilbert T."/>
            <person name="Hodgins K."/>
            <person name="Battlay P."/>
            <person name="Petersen B."/>
            <person name="Wilson J."/>
        </authorList>
    </citation>
    <scope>NUCLEOTIDE SEQUENCE</scope>
    <source>
        <strain evidence="1">AA19_3_7</strain>
        <tissue evidence="1">Leaf</tissue>
    </source>
</reference>
<feature type="non-terminal residue" evidence="1">
    <location>
        <position position="148"/>
    </location>
</feature>
<evidence type="ECO:0000313" key="2">
    <source>
        <dbReference type="Proteomes" id="UP001206925"/>
    </source>
</evidence>
<name>A0AAD5CN79_AMBAR</name>
<evidence type="ECO:0000313" key="1">
    <source>
        <dbReference type="EMBL" id="KAI7745158.1"/>
    </source>
</evidence>
<sequence>DEKFWISSESDPVNWLDEASKYRKVTDVHPDRLLRKPEKDKAIKPQRFPKYLGIPSNLFQERSSSTSALLVNGNNQLVRFPNSEGMVPLKSFSPRANLACKISTVQRKAYYMGLVVAADSIPVTTITGCSFFFSGCPCTEKAIRVVNV</sequence>
<dbReference type="AlphaFoldDB" id="A0AAD5CN79"/>